<accession>W9NSB5</accession>
<dbReference type="Proteomes" id="UP000030751">
    <property type="component" value="Unassembled WGS sequence"/>
</dbReference>
<evidence type="ECO:0000313" key="1">
    <source>
        <dbReference type="EMBL" id="EXA35663.1"/>
    </source>
</evidence>
<proteinExistence type="predicted"/>
<dbReference type="EMBL" id="JH650977">
    <property type="protein sequence ID" value="EXA35663.1"/>
    <property type="molecule type" value="Genomic_DNA"/>
</dbReference>
<dbReference type="AlphaFoldDB" id="W9NSB5"/>
<organism evidence="1">
    <name type="scientific">Fusarium oxysporum f. sp. pisi HDV247</name>
    <dbReference type="NCBI Taxonomy" id="1080344"/>
    <lineage>
        <taxon>Eukaryota</taxon>
        <taxon>Fungi</taxon>
        <taxon>Dikarya</taxon>
        <taxon>Ascomycota</taxon>
        <taxon>Pezizomycotina</taxon>
        <taxon>Sordariomycetes</taxon>
        <taxon>Hypocreomycetidae</taxon>
        <taxon>Hypocreales</taxon>
        <taxon>Nectriaceae</taxon>
        <taxon>Fusarium</taxon>
        <taxon>Fusarium oxysporum species complex</taxon>
    </lineage>
</organism>
<protein>
    <submittedName>
        <fullName evidence="1">Uncharacterized protein</fullName>
    </submittedName>
</protein>
<name>W9NSB5_FUSOX</name>
<sequence>MYSAATIGIGTILKASPLKTCCLRCDSDFMLFWASDFLFLSVRSSSAPVCTVERKSTMLLSFQPICMTQKIQIIIDKSEFTPLTPSALRER</sequence>
<reference evidence="1" key="1">
    <citation type="submission" date="2011-10" db="EMBL/GenBank/DDBJ databases">
        <title>The Genome Sequence of Fusarium oxysporum HDV247.</title>
        <authorList>
            <consortium name="The Broad Institute Genome Sequencing Platform"/>
            <person name="Ma L.-J."/>
            <person name="Gale L.R."/>
            <person name="Schwartz D.C."/>
            <person name="Zhou S."/>
            <person name="Corby-Kistler H."/>
            <person name="Young S.K."/>
            <person name="Zeng Q."/>
            <person name="Gargeya S."/>
            <person name="Fitzgerald M."/>
            <person name="Haas B."/>
            <person name="Abouelleil A."/>
            <person name="Alvarado L."/>
            <person name="Arachchi H.M."/>
            <person name="Berlin A."/>
            <person name="Brown A."/>
            <person name="Chapman S.B."/>
            <person name="Chen Z."/>
            <person name="Dunbar C."/>
            <person name="Freedman E."/>
            <person name="Gearin G."/>
            <person name="Goldberg J."/>
            <person name="Griggs A."/>
            <person name="Gujja S."/>
            <person name="Heiman D."/>
            <person name="Howarth C."/>
            <person name="Larson L."/>
            <person name="Lui A."/>
            <person name="MacDonald P.J.P."/>
            <person name="Montmayeur A."/>
            <person name="Murphy C."/>
            <person name="Neiman D."/>
            <person name="Pearson M."/>
            <person name="Priest M."/>
            <person name="Roberts A."/>
            <person name="Saif S."/>
            <person name="Shea T."/>
            <person name="Shenoy N."/>
            <person name="Sisk P."/>
            <person name="Stolte C."/>
            <person name="Sykes S."/>
            <person name="Wortman J."/>
            <person name="Nusbaum C."/>
            <person name="Birren B."/>
        </authorList>
    </citation>
    <scope>NUCLEOTIDE SEQUENCE [LARGE SCALE GENOMIC DNA]</scope>
    <source>
        <strain evidence="1">HDV247</strain>
    </source>
</reference>
<reference evidence="1" key="2">
    <citation type="submission" date="2012-05" db="EMBL/GenBank/DDBJ databases">
        <title>Annotation of the Genome Sequence of Fusarium oxysporum HDV247.</title>
        <authorList>
            <consortium name="The Broad Institute Genomics Platform"/>
            <person name="Ma L.-J."/>
            <person name="Corby-Kistler H."/>
            <person name="Broz K."/>
            <person name="Gale L.R."/>
            <person name="Jonkers W."/>
            <person name="O'Donnell K."/>
            <person name="Ploetz R."/>
            <person name="Steinberg C."/>
            <person name="Schwartz D.C."/>
            <person name="VanEtten H."/>
            <person name="Zhou S."/>
            <person name="Young S.K."/>
            <person name="Zeng Q."/>
            <person name="Gargeya S."/>
            <person name="Fitzgerald M."/>
            <person name="Abouelleil A."/>
            <person name="Alvarado L."/>
            <person name="Chapman S.B."/>
            <person name="Gainer-Dewar J."/>
            <person name="Goldberg J."/>
            <person name="Griggs A."/>
            <person name="Gujja S."/>
            <person name="Hansen M."/>
            <person name="Howarth C."/>
            <person name="Imamovic A."/>
            <person name="Ireland A."/>
            <person name="Larimer J."/>
            <person name="McCowan C."/>
            <person name="Murphy C."/>
            <person name="Pearson M."/>
            <person name="Poon T.W."/>
            <person name="Priest M."/>
            <person name="Roberts A."/>
            <person name="Saif S."/>
            <person name="Shea T."/>
            <person name="Sykes S."/>
            <person name="Wortman J."/>
            <person name="Nusbaum C."/>
            <person name="Birren B."/>
        </authorList>
    </citation>
    <scope>NUCLEOTIDE SEQUENCE</scope>
    <source>
        <strain evidence="1">HDV247</strain>
    </source>
</reference>
<gene>
    <name evidence="1" type="ORF">FOVG_12820</name>
</gene>
<dbReference type="HOGENOM" id="CLU_2427097_0_0_1"/>